<dbReference type="CDD" id="cd07182">
    <property type="entry name" value="RNase_HII_bacteria_HII_like"/>
    <property type="match status" value="1"/>
</dbReference>
<comment type="function">
    <text evidence="3 14 16">Endonuclease that specifically degrades the RNA of RNA-DNA hybrids.</text>
</comment>
<evidence type="ECO:0000256" key="13">
    <source>
        <dbReference type="ARBA" id="ARBA00023211"/>
    </source>
</evidence>
<comment type="caution">
    <text evidence="19">The sequence shown here is derived from an EMBL/GenBank/DDBJ whole genome shotgun (WGS) entry which is preliminary data.</text>
</comment>
<keyword evidence="9 14" id="KW-0540">Nuclease</keyword>
<proteinExistence type="inferred from homology"/>
<dbReference type="InterPro" id="IPR022898">
    <property type="entry name" value="RNase_HII"/>
</dbReference>
<evidence type="ECO:0000256" key="4">
    <source>
        <dbReference type="ARBA" id="ARBA00004496"/>
    </source>
</evidence>
<feature type="domain" description="RNase H type-2" evidence="18">
    <location>
        <begin position="72"/>
        <end position="257"/>
    </location>
</feature>
<dbReference type="PANTHER" id="PTHR10954:SF18">
    <property type="entry name" value="RIBONUCLEASE HII"/>
    <property type="match status" value="1"/>
</dbReference>
<evidence type="ECO:0000259" key="18">
    <source>
        <dbReference type="PROSITE" id="PS51975"/>
    </source>
</evidence>
<dbReference type="Gene3D" id="3.30.420.10">
    <property type="entry name" value="Ribonuclease H-like superfamily/Ribonuclease H"/>
    <property type="match status" value="1"/>
</dbReference>
<evidence type="ECO:0000256" key="12">
    <source>
        <dbReference type="ARBA" id="ARBA00022801"/>
    </source>
</evidence>
<reference evidence="19" key="1">
    <citation type="submission" date="2022-04" db="EMBL/GenBank/DDBJ databases">
        <authorList>
            <person name="Criscuolo A."/>
        </authorList>
    </citation>
    <scope>NUCLEOTIDE SEQUENCE</scope>
    <source>
        <strain evidence="19">CIP111895</strain>
    </source>
</reference>
<evidence type="ECO:0000256" key="15">
    <source>
        <dbReference type="PROSITE-ProRule" id="PRU01319"/>
    </source>
</evidence>
<keyword evidence="17" id="KW-0175">Coiled coil</keyword>
<evidence type="ECO:0000313" key="20">
    <source>
        <dbReference type="Proteomes" id="UP000838308"/>
    </source>
</evidence>
<dbReference type="SUPFAM" id="SSF53098">
    <property type="entry name" value="Ribonuclease H-like"/>
    <property type="match status" value="1"/>
</dbReference>
<comment type="similarity">
    <text evidence="5 14 16">Belongs to the RNase HII family.</text>
</comment>
<dbReference type="HAMAP" id="MF_00052_B">
    <property type="entry name" value="RNase_HII_B"/>
    <property type="match status" value="1"/>
</dbReference>
<evidence type="ECO:0000256" key="6">
    <source>
        <dbReference type="ARBA" id="ARBA00012180"/>
    </source>
</evidence>
<organism evidence="19 20">
    <name type="scientific">Neobacillus rhizosphaerae</name>
    <dbReference type="NCBI Taxonomy" id="2880965"/>
    <lineage>
        <taxon>Bacteria</taxon>
        <taxon>Bacillati</taxon>
        <taxon>Bacillota</taxon>
        <taxon>Bacilli</taxon>
        <taxon>Bacillales</taxon>
        <taxon>Bacillaceae</taxon>
        <taxon>Neobacillus</taxon>
    </lineage>
</organism>
<dbReference type="RefSeq" id="WP_248733598.1">
    <property type="nucleotide sequence ID" value="NZ_CALBWS010000001.1"/>
</dbReference>
<evidence type="ECO:0000256" key="16">
    <source>
        <dbReference type="RuleBase" id="RU003515"/>
    </source>
</evidence>
<evidence type="ECO:0000256" key="2">
    <source>
        <dbReference type="ARBA" id="ARBA00001946"/>
    </source>
</evidence>
<dbReference type="Proteomes" id="UP000838308">
    <property type="component" value="Unassembled WGS sequence"/>
</dbReference>
<dbReference type="EMBL" id="CALBWS010000001">
    <property type="protein sequence ID" value="CAH2713268.1"/>
    <property type="molecule type" value="Genomic_DNA"/>
</dbReference>
<gene>
    <name evidence="14 19" type="primary">rnhB</name>
    <name evidence="19" type="ORF">BACCIP111895_00403</name>
</gene>
<keyword evidence="12 14" id="KW-0378">Hydrolase</keyword>
<dbReference type="InterPro" id="IPR024567">
    <property type="entry name" value="RNase_HII/HIII_dom"/>
</dbReference>
<dbReference type="PROSITE" id="PS51975">
    <property type="entry name" value="RNASE_H_2"/>
    <property type="match status" value="1"/>
</dbReference>
<name>A0ABM9EL11_9BACI</name>
<evidence type="ECO:0000256" key="1">
    <source>
        <dbReference type="ARBA" id="ARBA00000077"/>
    </source>
</evidence>
<comment type="cofactor">
    <cofactor evidence="14 15">
        <name>Mn(2+)</name>
        <dbReference type="ChEBI" id="CHEBI:29035"/>
    </cofactor>
    <cofactor evidence="14 15">
        <name>Mg(2+)</name>
        <dbReference type="ChEBI" id="CHEBI:18420"/>
    </cofactor>
    <text evidence="14 15">Manganese or magnesium. Binds 1 divalent metal ion per monomer in the absence of substrate. May bind a second metal ion after substrate binding.</text>
</comment>
<keyword evidence="10 14" id="KW-0479">Metal-binding</keyword>
<dbReference type="InterPro" id="IPR036397">
    <property type="entry name" value="RNaseH_sf"/>
</dbReference>
<dbReference type="PANTHER" id="PTHR10954">
    <property type="entry name" value="RIBONUCLEASE H2 SUBUNIT A"/>
    <property type="match status" value="1"/>
</dbReference>
<evidence type="ECO:0000256" key="11">
    <source>
        <dbReference type="ARBA" id="ARBA00022759"/>
    </source>
</evidence>
<keyword evidence="13 14" id="KW-0464">Manganese</keyword>
<comment type="cofactor">
    <cofactor evidence="2">
        <name>Mg(2+)</name>
        <dbReference type="ChEBI" id="CHEBI:18420"/>
    </cofactor>
</comment>
<keyword evidence="8 14" id="KW-0963">Cytoplasm</keyword>
<evidence type="ECO:0000256" key="8">
    <source>
        <dbReference type="ARBA" id="ARBA00022490"/>
    </source>
</evidence>
<dbReference type="InterPro" id="IPR001352">
    <property type="entry name" value="RNase_HII/HIII"/>
</dbReference>
<evidence type="ECO:0000256" key="17">
    <source>
        <dbReference type="SAM" id="Coils"/>
    </source>
</evidence>
<dbReference type="InterPro" id="IPR012337">
    <property type="entry name" value="RNaseH-like_sf"/>
</dbReference>
<evidence type="ECO:0000256" key="9">
    <source>
        <dbReference type="ARBA" id="ARBA00022722"/>
    </source>
</evidence>
<protein>
    <recommendedName>
        <fullName evidence="7 14">Ribonuclease HII</fullName>
        <shortName evidence="14">RNase HII</shortName>
        <ecNumber evidence="6 14">3.1.26.4</ecNumber>
    </recommendedName>
</protein>
<evidence type="ECO:0000313" key="19">
    <source>
        <dbReference type="EMBL" id="CAH2713268.1"/>
    </source>
</evidence>
<evidence type="ECO:0000256" key="7">
    <source>
        <dbReference type="ARBA" id="ARBA00019179"/>
    </source>
</evidence>
<feature type="binding site" evidence="14 15">
    <location>
        <position position="78"/>
    </location>
    <ligand>
        <name>a divalent metal cation</name>
        <dbReference type="ChEBI" id="CHEBI:60240"/>
    </ligand>
</feature>
<accession>A0ABM9EL11</accession>
<evidence type="ECO:0000256" key="3">
    <source>
        <dbReference type="ARBA" id="ARBA00004065"/>
    </source>
</evidence>
<evidence type="ECO:0000256" key="10">
    <source>
        <dbReference type="ARBA" id="ARBA00022723"/>
    </source>
</evidence>
<comment type="subcellular location">
    <subcellularLocation>
        <location evidence="4 14">Cytoplasm</location>
    </subcellularLocation>
</comment>
<keyword evidence="11 14" id="KW-0255">Endonuclease</keyword>
<evidence type="ECO:0000256" key="5">
    <source>
        <dbReference type="ARBA" id="ARBA00007383"/>
    </source>
</evidence>
<dbReference type="EC" id="3.1.26.4" evidence="6 14"/>
<feature type="binding site" evidence="14 15">
    <location>
        <position position="79"/>
    </location>
    <ligand>
        <name>a divalent metal cation</name>
        <dbReference type="ChEBI" id="CHEBI:60240"/>
    </ligand>
</feature>
<evidence type="ECO:0000256" key="14">
    <source>
        <dbReference type="HAMAP-Rule" id="MF_00052"/>
    </source>
</evidence>
<comment type="catalytic activity">
    <reaction evidence="1 14 15 16">
        <text>Endonucleolytic cleavage to 5'-phosphomonoester.</text>
        <dbReference type="EC" id="3.1.26.4"/>
    </reaction>
</comment>
<dbReference type="NCBIfam" id="NF000594">
    <property type="entry name" value="PRK00015.1-1"/>
    <property type="match status" value="1"/>
</dbReference>
<sequence length="257" mass="29221">MKMQTITEINRQLEKIKAENDPYLLNILQDERKGVQQLIHKWRKKMAEERRLEEKFLEMSAYENKWRTQGFELIAGVDEVGRGPLAGPVVAAAVILPKDFFLAGIDDSKKLSEKKRQEYDELIRQEALAVSISMVDAKEIDVVNIYEATKKAMKSAIVSLNIKPDFLLIDAMKLETPYPSESIIKGDAKSISIAAASIVAKVARDRLMKEISLTFPGYGFQQNMGYGTKEHLQAIEQHGITPYHRKSFAPVKDYFNQ</sequence>
<keyword evidence="20" id="KW-1185">Reference proteome</keyword>
<dbReference type="GO" id="GO:0004523">
    <property type="term" value="F:RNA-DNA hybrid ribonuclease activity"/>
    <property type="evidence" value="ECO:0007669"/>
    <property type="project" value="UniProtKB-EC"/>
</dbReference>
<feature type="binding site" evidence="14 15">
    <location>
        <position position="170"/>
    </location>
    <ligand>
        <name>a divalent metal cation</name>
        <dbReference type="ChEBI" id="CHEBI:60240"/>
    </ligand>
</feature>
<feature type="coiled-coil region" evidence="17">
    <location>
        <begin position="25"/>
        <end position="65"/>
    </location>
</feature>
<dbReference type="NCBIfam" id="NF000595">
    <property type="entry name" value="PRK00015.1-3"/>
    <property type="match status" value="1"/>
</dbReference>
<dbReference type="Pfam" id="PF01351">
    <property type="entry name" value="RNase_HII"/>
    <property type="match status" value="1"/>
</dbReference>